<dbReference type="SUPFAM" id="SSF48264">
    <property type="entry name" value="Cytochrome P450"/>
    <property type="match status" value="3"/>
</dbReference>
<evidence type="ECO:0000313" key="15">
    <source>
        <dbReference type="Proteomes" id="UP000719412"/>
    </source>
</evidence>
<comment type="similarity">
    <text evidence="5">Belongs to the cytochrome P450 family.</text>
</comment>
<evidence type="ECO:0000256" key="13">
    <source>
        <dbReference type="ARBA" id="ARBA00023136"/>
    </source>
</evidence>
<dbReference type="AlphaFoldDB" id="A0A8J6H2N7"/>
<dbReference type="PROSITE" id="PS00086">
    <property type="entry name" value="CYTOCHROME_P450"/>
    <property type="match status" value="2"/>
</dbReference>
<evidence type="ECO:0000256" key="10">
    <source>
        <dbReference type="ARBA" id="ARBA00023002"/>
    </source>
</evidence>
<comment type="subcellular location">
    <subcellularLocation>
        <location evidence="4">Endoplasmic reticulum membrane</location>
        <topology evidence="4">Peripheral membrane protein</topology>
    </subcellularLocation>
    <subcellularLocation>
        <location evidence="3">Microsome membrane</location>
        <topology evidence="3">Peripheral membrane protein</topology>
    </subcellularLocation>
</comment>
<dbReference type="GO" id="GO:0005506">
    <property type="term" value="F:iron ion binding"/>
    <property type="evidence" value="ECO:0007669"/>
    <property type="project" value="InterPro"/>
</dbReference>
<dbReference type="GO" id="GO:0016705">
    <property type="term" value="F:oxidoreductase activity, acting on paired donors, with incorporation or reduction of molecular oxygen"/>
    <property type="evidence" value="ECO:0007669"/>
    <property type="project" value="InterPro"/>
</dbReference>
<dbReference type="GO" id="GO:0005789">
    <property type="term" value="C:endoplasmic reticulum membrane"/>
    <property type="evidence" value="ECO:0007669"/>
    <property type="project" value="UniProtKB-SubCell"/>
</dbReference>
<proteinExistence type="inferred from homology"/>
<evidence type="ECO:0000256" key="7">
    <source>
        <dbReference type="ARBA" id="ARBA00022723"/>
    </source>
</evidence>
<comment type="function">
    <text evidence="2">May be involved in the metabolism of insect hormones and in the breakdown of synthetic insecticides.</text>
</comment>
<sequence>MTRRRILTPAFHFSILQQFVNIFNEETDKLVDIFKEVDDQSCVPINPHITQFTLKTIAESAMGTKLQFNTEKEVSYKRAVFTIGDVLLYRLIHTWLIYKLVNFFSPKFFEEKKALKVLHNFTREVIAERERTFEKIQLPTEDHEVYTGKRRLAMLDLLITAKNEEGTIDDEGIREEVDTFMFEGHDTTAAALNFAFMLIACNKHVQEQIVEEIGMVLGDARQKPTYKDLQEMKYLERAVKEVLRLYPSVHFISRKLGDDLITGSGYKLPKGTITHLHIYDLHHNPDIYPDPERFDPDRFLPENCQNRHPFAYLPFSAGPRNCVGQRFAMLELKAAICGVLANFVLEPVDTPDTIVLVVDLVLRTKDPIRVKEWRRNFYPMYKFFAVHVIAANILTPEDCELVMSNPVHSEKGKIYDLLHNWLKDGLLTSNGSKWQTRRRILTPAFHFNILQQFILVFNEEADKLVEAFRSECKKSYINITPHVAQFTLKTITETAMGTKLHFNTQKEINYKEAVYEIGRILLYRLSHPWFIEQVINFFSPWYLQERRVTKTLHTFTKEVISDREKNFKDVELPAEEHDVYKGKKRLAMLDLLLSAKNKEGTIDNAGIQEEVDTFMFEGHDTTAMALGFSLMLLASHKHVQELVVQEMREVLGDLRKKPTYNDLQNLKYMERCIKESLRLYPSVHFISRTLGADLKTHSGYLLPKGTPVVIHIYDVHHDPEIYPDPEKFDPDRFLPENCQNRHPFAYLPFSAGPRNCIGQKFAMLELKAALCAVLGSFVLEPIDTPETVVVVVDIVLRTKEGIKVKFVPRDADEKNFRIFERKVLKKILGPRRTEEGDYRILMNDEIRDLTEGEDIVGFYINRKTAVIWTHTKEGSRAYNNKNHKLEASRGETKRLRCGDQIQEDIRRIGIWRRPPQGGVIIGNMWYLQGTPELIFQRLREARENFYPIYKLNAMLQCGANILSPEDCELIMSNPIHNQKGRIYDLLHNWLQDGLLTSSGQKWQTRRKILTPAFHFNILQQFILVFNEEAEKLVEELKKECNKPYVNVTPHIAQFTLKTIAETAMGTKLKFVTKEEIDYKQAVYDIGKILLYRLSHPWFIFKYFNYFSPW</sequence>
<dbReference type="GO" id="GO:0004497">
    <property type="term" value="F:monooxygenase activity"/>
    <property type="evidence" value="ECO:0007669"/>
    <property type="project" value="UniProtKB-KW"/>
</dbReference>
<reference evidence="14" key="1">
    <citation type="journal article" date="2020" name="J Insects Food Feed">
        <title>The yellow mealworm (Tenebrio molitor) genome: a resource for the emerging insects as food and feed industry.</title>
        <authorList>
            <person name="Eriksson T."/>
            <person name="Andere A."/>
            <person name="Kelstrup H."/>
            <person name="Emery V."/>
            <person name="Picard C."/>
        </authorList>
    </citation>
    <scope>NUCLEOTIDE SEQUENCE</scope>
    <source>
        <strain evidence="14">Stoneville</strain>
        <tissue evidence="14">Whole head</tissue>
    </source>
</reference>
<dbReference type="PANTHER" id="PTHR24291:SF189">
    <property type="entry name" value="CYTOCHROME P450 4C3-RELATED"/>
    <property type="match status" value="1"/>
</dbReference>
<evidence type="ECO:0000256" key="9">
    <source>
        <dbReference type="ARBA" id="ARBA00022848"/>
    </source>
</evidence>
<evidence type="ECO:0000256" key="12">
    <source>
        <dbReference type="ARBA" id="ARBA00023033"/>
    </source>
</evidence>
<reference evidence="14" key="2">
    <citation type="submission" date="2021-08" db="EMBL/GenBank/DDBJ databases">
        <authorList>
            <person name="Eriksson T."/>
        </authorList>
    </citation>
    <scope>NUCLEOTIDE SEQUENCE</scope>
    <source>
        <strain evidence="14">Stoneville</strain>
        <tissue evidence="14">Whole head</tissue>
    </source>
</reference>
<name>A0A8J6H2N7_TENMO</name>
<comment type="cofactor">
    <cofactor evidence="1">
        <name>heme</name>
        <dbReference type="ChEBI" id="CHEBI:30413"/>
    </cofactor>
</comment>
<evidence type="ECO:0000313" key="14">
    <source>
        <dbReference type="EMBL" id="KAH0807224.1"/>
    </source>
</evidence>
<dbReference type="PRINTS" id="PR00465">
    <property type="entry name" value="EP450IV"/>
</dbReference>
<dbReference type="Pfam" id="PF00067">
    <property type="entry name" value="p450"/>
    <property type="match status" value="3"/>
</dbReference>
<dbReference type="InterPro" id="IPR036396">
    <property type="entry name" value="Cyt_P450_sf"/>
</dbReference>
<keyword evidence="8" id="KW-0256">Endoplasmic reticulum</keyword>
<evidence type="ECO:0000256" key="2">
    <source>
        <dbReference type="ARBA" id="ARBA00003690"/>
    </source>
</evidence>
<dbReference type="InterPro" id="IPR002403">
    <property type="entry name" value="Cyt_P450_E_grp-IV"/>
</dbReference>
<evidence type="ECO:0000256" key="11">
    <source>
        <dbReference type="ARBA" id="ARBA00023004"/>
    </source>
</evidence>
<keyword evidence="9" id="KW-0492">Microsome</keyword>
<evidence type="ECO:0000256" key="1">
    <source>
        <dbReference type="ARBA" id="ARBA00001971"/>
    </source>
</evidence>
<evidence type="ECO:0008006" key="16">
    <source>
        <dbReference type="Google" id="ProtNLM"/>
    </source>
</evidence>
<dbReference type="PRINTS" id="PR00385">
    <property type="entry name" value="P450"/>
</dbReference>
<keyword evidence="11" id="KW-0408">Iron</keyword>
<evidence type="ECO:0000256" key="8">
    <source>
        <dbReference type="ARBA" id="ARBA00022824"/>
    </source>
</evidence>
<dbReference type="InterPro" id="IPR001128">
    <property type="entry name" value="Cyt_P450"/>
</dbReference>
<keyword evidence="7" id="KW-0479">Metal-binding</keyword>
<keyword evidence="6" id="KW-0349">Heme</keyword>
<dbReference type="CDD" id="cd20628">
    <property type="entry name" value="CYP4"/>
    <property type="match status" value="2"/>
</dbReference>
<comment type="caution">
    <text evidence="14">The sequence shown here is derived from an EMBL/GenBank/DDBJ whole genome shotgun (WGS) entry which is preliminary data.</text>
</comment>
<protein>
    <recommendedName>
        <fullName evidence="16">Cytochrome P450 monooxygenase</fullName>
    </recommendedName>
</protein>
<evidence type="ECO:0000256" key="5">
    <source>
        <dbReference type="ARBA" id="ARBA00010617"/>
    </source>
</evidence>
<dbReference type="InterPro" id="IPR050196">
    <property type="entry name" value="Cytochrome_P450_Monoox"/>
</dbReference>
<gene>
    <name evidence="14" type="ORF">GEV33_015567</name>
</gene>
<evidence type="ECO:0000256" key="4">
    <source>
        <dbReference type="ARBA" id="ARBA00004406"/>
    </source>
</evidence>
<dbReference type="GO" id="GO:0020037">
    <property type="term" value="F:heme binding"/>
    <property type="evidence" value="ECO:0007669"/>
    <property type="project" value="InterPro"/>
</dbReference>
<keyword evidence="13" id="KW-0472">Membrane</keyword>
<keyword evidence="10" id="KW-0560">Oxidoreductase</keyword>
<evidence type="ECO:0000256" key="6">
    <source>
        <dbReference type="ARBA" id="ARBA00022617"/>
    </source>
</evidence>
<dbReference type="Proteomes" id="UP000719412">
    <property type="component" value="Unassembled WGS sequence"/>
</dbReference>
<evidence type="ECO:0000256" key="3">
    <source>
        <dbReference type="ARBA" id="ARBA00004174"/>
    </source>
</evidence>
<dbReference type="EMBL" id="JABDTM020031050">
    <property type="protein sequence ID" value="KAH0807224.1"/>
    <property type="molecule type" value="Genomic_DNA"/>
</dbReference>
<dbReference type="FunFam" id="1.10.630.10:FF:000035">
    <property type="entry name" value="CYtochrome P450 family"/>
    <property type="match status" value="2"/>
</dbReference>
<keyword evidence="12" id="KW-0503">Monooxygenase</keyword>
<accession>A0A8J6H2N7</accession>
<dbReference type="PANTHER" id="PTHR24291">
    <property type="entry name" value="CYTOCHROME P450 FAMILY 4"/>
    <property type="match status" value="1"/>
</dbReference>
<keyword evidence="15" id="KW-1185">Reference proteome</keyword>
<organism evidence="14 15">
    <name type="scientific">Tenebrio molitor</name>
    <name type="common">Yellow mealworm beetle</name>
    <dbReference type="NCBI Taxonomy" id="7067"/>
    <lineage>
        <taxon>Eukaryota</taxon>
        <taxon>Metazoa</taxon>
        <taxon>Ecdysozoa</taxon>
        <taxon>Arthropoda</taxon>
        <taxon>Hexapoda</taxon>
        <taxon>Insecta</taxon>
        <taxon>Pterygota</taxon>
        <taxon>Neoptera</taxon>
        <taxon>Endopterygota</taxon>
        <taxon>Coleoptera</taxon>
        <taxon>Polyphaga</taxon>
        <taxon>Cucujiformia</taxon>
        <taxon>Tenebrionidae</taxon>
        <taxon>Tenebrio</taxon>
    </lineage>
</organism>
<dbReference type="InterPro" id="IPR017972">
    <property type="entry name" value="Cyt_P450_CS"/>
</dbReference>
<dbReference type="Gene3D" id="1.10.630.10">
    <property type="entry name" value="Cytochrome P450"/>
    <property type="match status" value="3"/>
</dbReference>